<dbReference type="InterPro" id="IPR039426">
    <property type="entry name" value="TonB-dep_rcpt-like"/>
</dbReference>
<evidence type="ECO:0000256" key="10">
    <source>
        <dbReference type="PROSITE-ProRule" id="PRU01360"/>
    </source>
</evidence>
<evidence type="ECO:0000256" key="9">
    <source>
        <dbReference type="ARBA" id="ARBA00023237"/>
    </source>
</evidence>
<dbReference type="CDD" id="cd01347">
    <property type="entry name" value="ligand_gated_channel"/>
    <property type="match status" value="1"/>
</dbReference>
<evidence type="ECO:0000313" key="16">
    <source>
        <dbReference type="EMBL" id="GLX79758.1"/>
    </source>
</evidence>
<evidence type="ECO:0000256" key="11">
    <source>
        <dbReference type="PROSITE-ProRule" id="PRU10143"/>
    </source>
</evidence>
<keyword evidence="3 10" id="KW-1134">Transmembrane beta strand</keyword>
<evidence type="ECO:0000313" key="17">
    <source>
        <dbReference type="Proteomes" id="UP001157186"/>
    </source>
</evidence>
<protein>
    <submittedName>
        <fullName evidence="16">TonB-dependent receptor</fullName>
    </submittedName>
</protein>
<comment type="similarity">
    <text evidence="10 12">Belongs to the TonB-dependent receptor family.</text>
</comment>
<keyword evidence="16" id="KW-0675">Receptor</keyword>
<dbReference type="PROSITE" id="PS52016">
    <property type="entry name" value="TONB_DEPENDENT_REC_3"/>
    <property type="match status" value="1"/>
</dbReference>
<keyword evidence="8 10" id="KW-0472">Membrane</keyword>
<dbReference type="InterPro" id="IPR037066">
    <property type="entry name" value="Plug_dom_sf"/>
</dbReference>
<dbReference type="Pfam" id="PF07715">
    <property type="entry name" value="Plug"/>
    <property type="match status" value="1"/>
</dbReference>
<keyword evidence="2 10" id="KW-0813">Transport</keyword>
<feature type="domain" description="TonB-dependent receptor-like beta-barrel" evidence="14">
    <location>
        <begin position="216"/>
        <end position="596"/>
    </location>
</feature>
<feature type="chain" id="PRO_5047288166" evidence="13">
    <location>
        <begin position="29"/>
        <end position="623"/>
    </location>
</feature>
<reference evidence="16 17" key="1">
    <citation type="submission" date="2023-03" db="EMBL/GenBank/DDBJ databases">
        <title>Draft genome sequence of Thalassotalea insulae KCTC 62186T.</title>
        <authorList>
            <person name="Sawabe T."/>
        </authorList>
    </citation>
    <scope>NUCLEOTIDE SEQUENCE [LARGE SCALE GENOMIC DNA]</scope>
    <source>
        <strain evidence="16 17">KCTC 62186</strain>
    </source>
</reference>
<evidence type="ECO:0000259" key="15">
    <source>
        <dbReference type="Pfam" id="PF07715"/>
    </source>
</evidence>
<evidence type="ECO:0000256" key="1">
    <source>
        <dbReference type="ARBA" id="ARBA00004571"/>
    </source>
</evidence>
<dbReference type="Gene3D" id="2.170.130.10">
    <property type="entry name" value="TonB-dependent receptor, plug domain"/>
    <property type="match status" value="1"/>
</dbReference>
<proteinExistence type="inferred from homology"/>
<dbReference type="SUPFAM" id="SSF56935">
    <property type="entry name" value="Porins"/>
    <property type="match status" value="1"/>
</dbReference>
<dbReference type="InterPro" id="IPR012910">
    <property type="entry name" value="Plug_dom"/>
</dbReference>
<keyword evidence="17" id="KW-1185">Reference proteome</keyword>
<keyword evidence="6" id="KW-0406">Ion transport</keyword>
<keyword evidence="9 10" id="KW-0998">Cell outer membrane</keyword>
<feature type="signal peptide" evidence="13">
    <location>
        <begin position="1"/>
        <end position="28"/>
    </location>
</feature>
<organism evidence="16 17">
    <name type="scientific">Thalassotalea insulae</name>
    <dbReference type="NCBI Taxonomy" id="2056778"/>
    <lineage>
        <taxon>Bacteria</taxon>
        <taxon>Pseudomonadati</taxon>
        <taxon>Pseudomonadota</taxon>
        <taxon>Gammaproteobacteria</taxon>
        <taxon>Alteromonadales</taxon>
        <taxon>Colwelliaceae</taxon>
        <taxon>Thalassotalea</taxon>
    </lineage>
</organism>
<feature type="domain" description="TonB-dependent receptor plug" evidence="15">
    <location>
        <begin position="56"/>
        <end position="160"/>
    </location>
</feature>
<dbReference type="Pfam" id="PF00593">
    <property type="entry name" value="TonB_dep_Rec_b-barrel"/>
    <property type="match status" value="1"/>
</dbReference>
<keyword evidence="5 13" id="KW-0732">Signal</keyword>
<evidence type="ECO:0000256" key="12">
    <source>
        <dbReference type="RuleBase" id="RU003357"/>
    </source>
</evidence>
<evidence type="ECO:0000256" key="8">
    <source>
        <dbReference type="ARBA" id="ARBA00023136"/>
    </source>
</evidence>
<keyword evidence="4 10" id="KW-0812">Transmembrane</keyword>
<dbReference type="PANTHER" id="PTHR30069:SF53">
    <property type="entry name" value="COLICIN I RECEPTOR-RELATED"/>
    <property type="match status" value="1"/>
</dbReference>
<gene>
    <name evidence="16" type="ORF">tinsulaeT_30980</name>
</gene>
<evidence type="ECO:0000256" key="5">
    <source>
        <dbReference type="ARBA" id="ARBA00022729"/>
    </source>
</evidence>
<dbReference type="InterPro" id="IPR036942">
    <property type="entry name" value="Beta-barrel_TonB_sf"/>
</dbReference>
<dbReference type="Gene3D" id="2.40.170.20">
    <property type="entry name" value="TonB-dependent receptor, beta-barrel domain"/>
    <property type="match status" value="1"/>
</dbReference>
<evidence type="ECO:0000256" key="2">
    <source>
        <dbReference type="ARBA" id="ARBA00022448"/>
    </source>
</evidence>
<feature type="short sequence motif" description="TonB box" evidence="11">
    <location>
        <begin position="42"/>
        <end position="48"/>
    </location>
</feature>
<evidence type="ECO:0000256" key="3">
    <source>
        <dbReference type="ARBA" id="ARBA00022452"/>
    </source>
</evidence>
<dbReference type="PROSITE" id="PS00430">
    <property type="entry name" value="TONB_DEPENDENT_REC_1"/>
    <property type="match status" value="1"/>
</dbReference>
<keyword evidence="7 11" id="KW-0798">TonB box</keyword>
<evidence type="ECO:0000256" key="7">
    <source>
        <dbReference type="ARBA" id="ARBA00023077"/>
    </source>
</evidence>
<comment type="caution">
    <text evidence="16">The sequence shown here is derived from an EMBL/GenBank/DDBJ whole genome shotgun (WGS) entry which is preliminary data.</text>
</comment>
<name>A0ABQ6GUZ6_9GAMM</name>
<accession>A0ABQ6GUZ6</accession>
<comment type="subcellular location">
    <subcellularLocation>
        <location evidence="1 10">Cell outer membrane</location>
        <topology evidence="1 10">Multi-pass membrane protein</topology>
    </subcellularLocation>
</comment>
<evidence type="ECO:0000256" key="13">
    <source>
        <dbReference type="SAM" id="SignalP"/>
    </source>
</evidence>
<dbReference type="RefSeq" id="WP_284245689.1">
    <property type="nucleotide sequence ID" value="NZ_BSST01000001.1"/>
</dbReference>
<dbReference type="Proteomes" id="UP001157186">
    <property type="component" value="Unassembled WGS sequence"/>
</dbReference>
<dbReference type="InterPro" id="IPR000531">
    <property type="entry name" value="Beta-barrel_TonB"/>
</dbReference>
<dbReference type="InterPro" id="IPR010916">
    <property type="entry name" value="TonB_box_CS"/>
</dbReference>
<dbReference type="EMBL" id="BSST01000001">
    <property type="protein sequence ID" value="GLX79758.1"/>
    <property type="molecule type" value="Genomic_DNA"/>
</dbReference>
<evidence type="ECO:0000256" key="4">
    <source>
        <dbReference type="ARBA" id="ARBA00022692"/>
    </source>
</evidence>
<dbReference type="PANTHER" id="PTHR30069">
    <property type="entry name" value="TONB-DEPENDENT OUTER MEMBRANE RECEPTOR"/>
    <property type="match status" value="1"/>
</dbReference>
<evidence type="ECO:0000259" key="14">
    <source>
        <dbReference type="Pfam" id="PF00593"/>
    </source>
</evidence>
<sequence length="623" mass="67987">MNLKQHKTFIKSVLALAIVGTISATVNATTNPDTATTDELETITVTASRSPMSIADSLASQVVITRADIERIQPKSVLDLLTSVAGIDMSTNGGRGQNSSVYMRGANSGHTLVLLNGVRISSATLGSTNVQDIAPELIERIEIVKGPRAALWGSDAIGGVIQIFTRKLAGGEHQLSAGLGSQGYKLFNGSVGLSHGDGATSFSVSHEKSDGFDVKDDSETDEDGYRYDSFAVNGQQKVNSALSLNWLAQVDQGETEYDSGGANQSDVNNHVWHLGAKLNWLASGIANVTEFGVSQNRTSSIGYGNGTRKSEGLQYDSRRQQYSLLNSSKLSQQWHLNLGADFYQETLKGDAQYDRTERDVSGVFAHAMYHQDKFSFELATRYDDVEGIDSETTYNTSAGYQLTEHTKVSVSAGTGFKAPTFNDLYYPLGWNYIGNPELVSETSTSYEFSVSSYFESVSLVFNLYQTDIEQLIDWSGSTEEGYVTPVNVDDVEIQGAELGINYQGFGGVHKLNVSYIEAEDASTGKQLGRRAKHHLSYQFDKTLGNADVYAEVQFKGKRYDYPYGGGAVKLDGYSLVNLGVNYALSNKVKLQAKINNAFKHSYQNTDGYFTQGRVVYFGISYQN</sequence>
<evidence type="ECO:0000256" key="6">
    <source>
        <dbReference type="ARBA" id="ARBA00023065"/>
    </source>
</evidence>